<dbReference type="Ensembl" id="ENSTNIT00000010946.1">
    <property type="protein sequence ID" value="ENSTNIP00000010765.1"/>
    <property type="gene ID" value="ENSTNIG00000007944.1"/>
</dbReference>
<dbReference type="PROSITE" id="PS51034">
    <property type="entry name" value="ZP_2"/>
    <property type="match status" value="1"/>
</dbReference>
<feature type="domain" description="ZP" evidence="3">
    <location>
        <begin position="27"/>
        <end position="275"/>
    </location>
</feature>
<dbReference type="HOGENOM" id="CLU_047091_0_0_1"/>
<dbReference type="Gene3D" id="2.60.40.4100">
    <property type="entry name" value="Zona pellucida, ZP-C domain"/>
    <property type="match status" value="1"/>
</dbReference>
<dbReference type="GO" id="GO:2000344">
    <property type="term" value="P:positive regulation of acrosome reaction"/>
    <property type="evidence" value="ECO:0007669"/>
    <property type="project" value="TreeGrafter"/>
</dbReference>
<evidence type="ECO:0000313" key="6">
    <source>
        <dbReference type="Proteomes" id="UP000007303"/>
    </source>
</evidence>
<dbReference type="STRING" id="99883.ENSTNIP00000010765"/>
<dbReference type="GO" id="GO:0035803">
    <property type="term" value="P:egg coat formation"/>
    <property type="evidence" value="ECO:0007669"/>
    <property type="project" value="TreeGrafter"/>
</dbReference>
<dbReference type="InterPro" id="IPR001507">
    <property type="entry name" value="ZP_dom"/>
</dbReference>
<dbReference type="PANTHER" id="PTHR11576">
    <property type="entry name" value="ZONA PELLUCIDA SPERM-BINDING PROTEIN 3"/>
    <property type="match status" value="1"/>
</dbReference>
<evidence type="ECO:0000256" key="1">
    <source>
        <dbReference type="ARBA" id="ARBA00023157"/>
    </source>
</evidence>
<dbReference type="InterPro" id="IPR055355">
    <property type="entry name" value="ZP-C"/>
</dbReference>
<dbReference type="GO" id="GO:0032190">
    <property type="term" value="F:acrosin binding"/>
    <property type="evidence" value="ECO:0007669"/>
    <property type="project" value="TreeGrafter"/>
</dbReference>
<dbReference type="InterPro" id="IPR042235">
    <property type="entry name" value="ZP-C_dom"/>
</dbReference>
<accession>Q4SNR8</accession>
<proteinExistence type="predicted"/>
<dbReference type="FunFam" id="2.60.40.4100:FF:000002">
    <property type="entry name" value="Zona pellucida sperm-binding protein 3"/>
    <property type="match status" value="1"/>
</dbReference>
<dbReference type="KEGG" id="tng:GSTEN00015154G001"/>
<protein>
    <submittedName>
        <fullName evidence="4">(spotted green pufferfish) hypothetical protein</fullName>
    </submittedName>
    <submittedName>
        <fullName evidence="5">Zona pellucida glycoprotein 3f, tandem duplicate 2</fullName>
    </submittedName>
</protein>
<evidence type="ECO:0000313" key="5">
    <source>
        <dbReference type="Ensembl" id="ENSTNIP00000010765.1"/>
    </source>
</evidence>
<reference evidence="4 6" key="1">
    <citation type="journal article" date="2004" name="Nature">
        <title>Genome duplication in the teleost fish Tetraodon nigroviridis reveals the early vertebrate proto-karyotype.</title>
        <authorList>
            <person name="Jaillon O."/>
            <person name="Aury J.-M."/>
            <person name="Brunet F."/>
            <person name="Petit J.-L."/>
            <person name="Stange-Thomann N."/>
            <person name="Mauceli E."/>
            <person name="Bouneau L."/>
            <person name="Fischer C."/>
            <person name="Ozouf-Costaz C."/>
            <person name="Bernot A."/>
            <person name="Nicaud S."/>
            <person name="Jaffe D."/>
            <person name="Fisher S."/>
            <person name="Lutfalla G."/>
            <person name="Dossat C."/>
            <person name="Segurens B."/>
            <person name="Dasilva C."/>
            <person name="Salanoubat M."/>
            <person name="Levy M."/>
            <person name="Boudet N."/>
            <person name="Castellano S."/>
            <person name="Anthouard V."/>
            <person name="Jubin C."/>
            <person name="Castelli V."/>
            <person name="Katinka M."/>
            <person name="Vacherie B."/>
            <person name="Biemont C."/>
            <person name="Skalli Z."/>
            <person name="Cattolico L."/>
            <person name="Poulain J."/>
            <person name="De Berardinis V."/>
            <person name="Cruaud C."/>
            <person name="Duprat S."/>
            <person name="Brottier P."/>
            <person name="Coutanceau J.-P."/>
            <person name="Gouzy J."/>
            <person name="Parra G."/>
            <person name="Lardier G."/>
            <person name="Chapple C."/>
            <person name="McKernan K.J."/>
            <person name="McEwan P."/>
            <person name="Bosak S."/>
            <person name="Kellis M."/>
            <person name="Volff J.-N."/>
            <person name="Guigo R."/>
            <person name="Zody M.C."/>
            <person name="Mesirov J."/>
            <person name="Lindblad-Toh K."/>
            <person name="Birren B."/>
            <person name="Nusbaum C."/>
            <person name="Kahn D."/>
            <person name="Robinson-Rechavi M."/>
            <person name="Laudet V."/>
            <person name="Schachter V."/>
            <person name="Quetier F."/>
            <person name="Saurin W."/>
            <person name="Scarpelli C."/>
            <person name="Wincker P."/>
            <person name="Lander E.S."/>
            <person name="Weissenbach J."/>
            <person name="Roest Crollius H."/>
        </authorList>
    </citation>
    <scope>NUCLEOTIDE SEQUENCE [LARGE SCALE GENOMIC DNA]</scope>
</reference>
<keyword evidence="2" id="KW-0732">Signal</keyword>
<dbReference type="OrthoDB" id="9928644at2759"/>
<evidence type="ECO:0000259" key="3">
    <source>
        <dbReference type="PROSITE" id="PS51034"/>
    </source>
</evidence>
<gene>
    <name evidence="4" type="ORF">GSTENG00015154001</name>
</gene>
<sequence>MPIRLVLCAIISAVFAAAVANPDIKVECGTNSVKVTWTISSELVPYAARFFLGSCMPLTLNILPDDEGELYFESNFDNCRFTKRVKGKNVHYQNELTYRPYVRFRKPAAYVYPVNCVKKRDQKWIPSFLNPGSGISENWGELVFHVALLNEHLTRVAKTNIIPLGSYMPIWAAVEQKSHQPLLLLMEECVAASSAELQESSQVYPIVTNKGCISASAGDHARFLPRYHSSALILYLQSFKVPNSNQIYIHCNLIAWDPESLSEDRKACNYKKPTESWELLDDPSQSSLCECCQSTCRSRIRRGVAWDSFGFRHKSVLGPLIIVAPSEAPTTAGNLSLSSDTTRNW</sequence>
<dbReference type="AlphaFoldDB" id="Q4SNR8"/>
<evidence type="ECO:0000313" key="4">
    <source>
        <dbReference type="EMBL" id="CAF97714.1"/>
    </source>
</evidence>
<dbReference type="SMART" id="SM00241">
    <property type="entry name" value="ZP"/>
    <property type="match status" value="1"/>
</dbReference>
<keyword evidence="1" id="KW-1015">Disulfide bond</keyword>
<feature type="signal peptide" evidence="2">
    <location>
        <begin position="1"/>
        <end position="16"/>
    </location>
</feature>
<dbReference type="PANTHER" id="PTHR11576:SF3">
    <property type="entry name" value="SI:CH211-14A17.6-RELATED"/>
    <property type="match status" value="1"/>
</dbReference>
<evidence type="ECO:0000256" key="2">
    <source>
        <dbReference type="SAM" id="SignalP"/>
    </source>
</evidence>
<keyword evidence="6" id="KW-1185">Reference proteome</keyword>
<dbReference type="GO" id="GO:0031012">
    <property type="term" value="C:extracellular matrix"/>
    <property type="evidence" value="ECO:0007669"/>
    <property type="project" value="TreeGrafter"/>
</dbReference>
<dbReference type="Pfam" id="PF00100">
    <property type="entry name" value="Zona_pellucida"/>
    <property type="match status" value="1"/>
</dbReference>
<name>Q4SNR8_TETNG</name>
<feature type="chain" id="PRO_5014105098" evidence="2">
    <location>
        <begin position="17"/>
        <end position="345"/>
    </location>
</feature>
<dbReference type="Gene3D" id="2.60.40.3210">
    <property type="entry name" value="Zona pellucida, ZP-N domain"/>
    <property type="match status" value="1"/>
</dbReference>
<dbReference type="EMBL" id="CAAE01014542">
    <property type="protein sequence ID" value="CAF97714.1"/>
    <property type="molecule type" value="Genomic_DNA"/>
</dbReference>
<dbReference type="Proteomes" id="UP000007303">
    <property type="component" value="Unassembled WGS sequence"/>
</dbReference>
<reference evidence="4" key="2">
    <citation type="submission" date="2004-02" db="EMBL/GenBank/DDBJ databases">
        <authorList>
            <consortium name="Genoscope"/>
            <consortium name="Whitehead Institute Centre for Genome Research"/>
        </authorList>
    </citation>
    <scope>NUCLEOTIDE SEQUENCE</scope>
</reference>
<dbReference type="GeneTree" id="ENSGT01030000234567"/>
<reference evidence="5" key="3">
    <citation type="submission" date="2025-05" db="UniProtKB">
        <authorList>
            <consortium name="Ensembl"/>
        </authorList>
    </citation>
    <scope>IDENTIFICATION</scope>
</reference>
<dbReference type="OMA" id="IVWDGDY"/>
<organism evidence="4">
    <name type="scientific">Tetraodon nigroviridis</name>
    <name type="common">Spotted green pufferfish</name>
    <name type="synonym">Chelonodon nigroviridis</name>
    <dbReference type="NCBI Taxonomy" id="99883"/>
    <lineage>
        <taxon>Eukaryota</taxon>
        <taxon>Metazoa</taxon>
        <taxon>Chordata</taxon>
        <taxon>Craniata</taxon>
        <taxon>Vertebrata</taxon>
        <taxon>Euteleostomi</taxon>
        <taxon>Actinopterygii</taxon>
        <taxon>Neopterygii</taxon>
        <taxon>Teleostei</taxon>
        <taxon>Neoteleostei</taxon>
        <taxon>Acanthomorphata</taxon>
        <taxon>Eupercaria</taxon>
        <taxon>Tetraodontiformes</taxon>
        <taxon>Tetradontoidea</taxon>
        <taxon>Tetraodontidae</taxon>
        <taxon>Tetraodon</taxon>
    </lineage>
</organism>
<dbReference type="GO" id="GO:0007339">
    <property type="term" value="P:binding of sperm to zona pellucida"/>
    <property type="evidence" value="ECO:0007669"/>
    <property type="project" value="TreeGrafter"/>
</dbReference>